<keyword evidence="2" id="KW-1185">Reference proteome</keyword>
<protein>
    <submittedName>
        <fullName evidence="1">Uncharacterized protein</fullName>
    </submittedName>
</protein>
<dbReference type="RefSeq" id="WP_258450780.1">
    <property type="nucleotide sequence ID" value="NZ_JBIEIL010000004.1"/>
</dbReference>
<evidence type="ECO:0000313" key="2">
    <source>
        <dbReference type="Proteomes" id="UP001605918"/>
    </source>
</evidence>
<sequence>MVFSFDRKRGGRIGARVEKLGIIRGGAGLANLSRPVVDMW</sequence>
<proteinExistence type="predicted"/>
<evidence type="ECO:0000313" key="1">
    <source>
        <dbReference type="EMBL" id="MFG6204779.1"/>
    </source>
</evidence>
<name>A0ABW7DAC7_9PSED</name>
<comment type="caution">
    <text evidence="1">The sequence shown here is derived from an EMBL/GenBank/DDBJ whole genome shotgun (WGS) entry which is preliminary data.</text>
</comment>
<dbReference type="Proteomes" id="UP001605918">
    <property type="component" value="Unassembled WGS sequence"/>
</dbReference>
<gene>
    <name evidence="1" type="ORF">ACGSLL_10430</name>
</gene>
<organism evidence="1 2">
    <name type="scientific">Pseudomonas retamae</name>
    <dbReference type="NCBI Taxonomy" id="702110"/>
    <lineage>
        <taxon>Bacteria</taxon>
        <taxon>Pseudomonadati</taxon>
        <taxon>Pseudomonadota</taxon>
        <taxon>Gammaproteobacteria</taxon>
        <taxon>Pseudomonadales</taxon>
        <taxon>Pseudomonadaceae</taxon>
        <taxon>Pseudomonas</taxon>
    </lineage>
</organism>
<dbReference type="EMBL" id="JBIEIL010000004">
    <property type="protein sequence ID" value="MFG6204779.1"/>
    <property type="molecule type" value="Genomic_DNA"/>
</dbReference>
<reference evidence="1 2" key="1">
    <citation type="submission" date="2024-10" db="EMBL/GenBank/DDBJ databases">
        <title>Whole genome of Pseudomonas sp Strain RB5.</title>
        <authorList>
            <person name="Selami N."/>
        </authorList>
    </citation>
    <scope>NUCLEOTIDE SEQUENCE [LARGE SCALE GENOMIC DNA]</scope>
    <source>
        <strain evidence="1 2">RB5</strain>
    </source>
</reference>
<accession>A0ABW7DAC7</accession>